<proteinExistence type="predicted"/>
<dbReference type="AlphaFoldDB" id="A0A084IIF4"/>
<dbReference type="Proteomes" id="UP000028302">
    <property type="component" value="Unassembled WGS sequence"/>
</dbReference>
<evidence type="ECO:0000256" key="1">
    <source>
        <dbReference type="SAM" id="Phobius"/>
    </source>
</evidence>
<feature type="transmembrane region" description="Helical" evidence="1">
    <location>
        <begin position="905"/>
        <end position="926"/>
    </location>
</feature>
<evidence type="ECO:0000313" key="2">
    <source>
        <dbReference type="EMBL" id="KEZ76488.1"/>
    </source>
</evidence>
<keyword evidence="3" id="KW-1185">Reference proteome</keyword>
<keyword evidence="1" id="KW-0472">Membrane</keyword>
<dbReference type="Pfam" id="PF00873">
    <property type="entry name" value="ACR_tran"/>
    <property type="match status" value="1"/>
</dbReference>
<dbReference type="eggNOG" id="COG0841">
    <property type="taxonomic scope" value="Bacteria"/>
</dbReference>
<dbReference type="Gene3D" id="3.30.70.1320">
    <property type="entry name" value="Multidrug efflux transporter AcrB pore domain like"/>
    <property type="match status" value="1"/>
</dbReference>
<dbReference type="Gene3D" id="3.30.70.1430">
    <property type="entry name" value="Multidrug efflux transporter AcrB pore domain"/>
    <property type="match status" value="2"/>
</dbReference>
<organism evidence="2 3">
    <name type="scientific">Salinisphaera hydrothermalis (strain C41B8)</name>
    <dbReference type="NCBI Taxonomy" id="1304275"/>
    <lineage>
        <taxon>Bacteria</taxon>
        <taxon>Pseudomonadati</taxon>
        <taxon>Pseudomonadota</taxon>
        <taxon>Gammaproteobacteria</taxon>
        <taxon>Salinisphaerales</taxon>
        <taxon>Salinisphaeraceae</taxon>
        <taxon>Salinisphaera</taxon>
    </lineage>
</organism>
<feature type="transmembrane region" description="Helical" evidence="1">
    <location>
        <begin position="952"/>
        <end position="969"/>
    </location>
</feature>
<gene>
    <name evidence="2" type="ORF">C41B8_14630</name>
</gene>
<protein>
    <submittedName>
        <fullName evidence="2">Multidrug efflux transporter AcrB (Acriflavin resistance)</fullName>
    </submittedName>
</protein>
<sequence length="1021" mass="111229">MNFAAWVQNHRRSILFLLALLVVGGVASFTQLPESLFPQVQFPRVRVSLNAGARPAQEMMLQVTRPVERAVRAVPGVHSVRSTTSRGSTDISINFAWGHDMLNALLQVESAVNQIKPDLPPGTRFTAKRMYPANYSGVIAYSLTSHKLSQVKLHDLAQYQMVPFLSSVKGVAKVTVQGGEKAEYQVTVKPDQLQALGLSIRDVAKALSASNVLNAVGKVQDHYKLYLTVSDTRFKSINQIRHTVLKSGSDGEVQLEDVASVKLGTAPEYQRMTADGQRAVLLNVYQQPGASVLQMSKDLKARLKQFQSQMPKGVQLHQWRNLGVLVKASRSGVVDAIVIGVILAALVLLLFLRSWKITLVAVIAVPAVLAATMLVLYALGMSLNMMTLGGMAAAVGLIIDDVIVMVEQVVRRVQETGEHGIQRVLASAREFTQPQVGSSTSTIIIFLPLAFLSGITGAFFKELSLTMAVSLFISFLVAWLVVPLLADFMLGPKDVGREKIGRIGRRVYRGYSRLMVRLMRRPAWLLVGLVPLVAVAYIAFGQVGSGFLPHLDEGNFILDYRSAPGTSLDETNRLLEQVATILKKNPYVDTWSRRTGAQLSGRLAEPNTGDFFVRLKSSRPSTEAVMAQVRKKVNARIPGLDVEFAQPIEDEIGDLTAVPQPIDIRLFGNDVAKLRQVANHVAQAIGSVHGVVGIQNGVVIAGDSLDVHVNRVKAAIEGLSPQSITQQLQTDIGGKLTTQVRKGVKFVGVRVWGPQSLRDRTGAISKLLLRAPDGHLVPLSRVATVKIVSGQPELTRYNLKSDVAVTARISGRSLGNTIADIKQVLNKPGLIPKNVYYQLGGTYKTQQKAFRGLIEVFVAAVALVFFLLLFLYERFRIALAILVQPLLAAGAVFIGLWLTGVELNITAMMGMTMVIGIVTEIAIFYFSELRLIDQNMPLAWSLIRAGRNRMRPIVMSALAFMLALLPLALGLGQGSSMQQPLAIAIITGLLVQIPLVLIVMPVLYRLLSGRAERRTAAPANG</sequence>
<evidence type="ECO:0000313" key="3">
    <source>
        <dbReference type="Proteomes" id="UP000028302"/>
    </source>
</evidence>
<feature type="transmembrane region" description="Helical" evidence="1">
    <location>
        <begin position="443"/>
        <end position="460"/>
    </location>
</feature>
<feature type="transmembrane region" description="Helical" evidence="1">
    <location>
        <begin position="852"/>
        <end position="872"/>
    </location>
</feature>
<dbReference type="InterPro" id="IPR027463">
    <property type="entry name" value="AcrB_DN_DC_subdom"/>
</dbReference>
<feature type="transmembrane region" description="Helical" evidence="1">
    <location>
        <begin position="332"/>
        <end position="352"/>
    </location>
</feature>
<dbReference type="SUPFAM" id="SSF82693">
    <property type="entry name" value="Multidrug efflux transporter AcrB pore domain, PN1, PN2, PC1 and PC2 subdomains"/>
    <property type="match status" value="3"/>
</dbReference>
<dbReference type="SUPFAM" id="SSF82866">
    <property type="entry name" value="Multidrug efflux transporter AcrB transmembrane domain"/>
    <property type="match status" value="2"/>
</dbReference>
<feature type="transmembrane region" description="Helical" evidence="1">
    <location>
        <begin position="466"/>
        <end position="490"/>
    </location>
</feature>
<dbReference type="GO" id="GO:0042910">
    <property type="term" value="F:xenobiotic transmembrane transporter activity"/>
    <property type="evidence" value="ECO:0007669"/>
    <property type="project" value="TreeGrafter"/>
</dbReference>
<feature type="transmembrane region" description="Helical" evidence="1">
    <location>
        <begin position="981"/>
        <end position="1004"/>
    </location>
</feature>
<reference evidence="2 3" key="1">
    <citation type="submission" date="2013-03" db="EMBL/GenBank/DDBJ databases">
        <title>Salinisphaera hydrothermalis C41B8 Genome Sequencing.</title>
        <authorList>
            <person name="Li C."/>
            <person name="Lai Q."/>
            <person name="Shao Z."/>
        </authorList>
    </citation>
    <scope>NUCLEOTIDE SEQUENCE [LARGE SCALE GENOMIC DNA]</scope>
    <source>
        <strain evidence="2 3">C41B8</strain>
    </source>
</reference>
<feature type="transmembrane region" description="Helical" evidence="1">
    <location>
        <begin position="523"/>
        <end position="540"/>
    </location>
</feature>
<feature type="transmembrane region" description="Helical" evidence="1">
    <location>
        <begin position="359"/>
        <end position="379"/>
    </location>
</feature>
<keyword evidence="1" id="KW-1133">Transmembrane helix</keyword>
<feature type="transmembrane region" description="Helical" evidence="1">
    <location>
        <begin position="385"/>
        <end position="406"/>
    </location>
</feature>
<dbReference type="STRING" id="1304275.C41B8_14630"/>
<dbReference type="PATRIC" id="fig|1304275.5.peg.2990"/>
<accession>A0A084IIF4</accession>
<dbReference type="OrthoDB" id="9758297at2"/>
<comment type="caution">
    <text evidence="2">The sequence shown here is derived from an EMBL/GenBank/DDBJ whole genome shotgun (WGS) entry which is preliminary data.</text>
</comment>
<dbReference type="Gene3D" id="3.30.2090.10">
    <property type="entry name" value="Multidrug efflux transporter AcrB TolC docking domain, DN and DC subdomains"/>
    <property type="match status" value="2"/>
</dbReference>
<keyword evidence="1" id="KW-0812">Transmembrane</keyword>
<dbReference type="Gene3D" id="1.20.1640.10">
    <property type="entry name" value="Multidrug efflux transporter AcrB transmembrane domain"/>
    <property type="match status" value="2"/>
</dbReference>
<name>A0A084IIF4_SALHC</name>
<dbReference type="PANTHER" id="PTHR32063">
    <property type="match status" value="1"/>
</dbReference>
<dbReference type="PRINTS" id="PR00702">
    <property type="entry name" value="ACRIFLAVINRP"/>
</dbReference>
<dbReference type="SUPFAM" id="SSF82714">
    <property type="entry name" value="Multidrug efflux transporter AcrB TolC docking domain, DN and DC subdomains"/>
    <property type="match status" value="2"/>
</dbReference>
<dbReference type="PANTHER" id="PTHR32063:SF24">
    <property type="entry name" value="CATION EFFLUX SYSTEM (ACRB_ACRD_ACRF FAMILY)"/>
    <property type="match status" value="1"/>
</dbReference>
<dbReference type="Gene3D" id="3.30.70.1440">
    <property type="entry name" value="Multidrug efflux transporter AcrB pore domain"/>
    <property type="match status" value="1"/>
</dbReference>
<dbReference type="EMBL" id="APNK01000028">
    <property type="protein sequence ID" value="KEZ76488.1"/>
    <property type="molecule type" value="Genomic_DNA"/>
</dbReference>
<dbReference type="InterPro" id="IPR001036">
    <property type="entry name" value="Acrflvin-R"/>
</dbReference>
<dbReference type="RefSeq" id="WP_037339810.1">
    <property type="nucleotide sequence ID" value="NZ_APNK01000028.1"/>
</dbReference>
<dbReference type="GO" id="GO:0005886">
    <property type="term" value="C:plasma membrane"/>
    <property type="evidence" value="ECO:0007669"/>
    <property type="project" value="TreeGrafter"/>
</dbReference>
<feature type="transmembrane region" description="Helical" evidence="1">
    <location>
        <begin position="879"/>
        <end position="899"/>
    </location>
</feature>